<dbReference type="RefSeq" id="WP_136528866.1">
    <property type="nucleotide sequence ID" value="NZ_STGX01000004.1"/>
</dbReference>
<proteinExistence type="predicted"/>
<sequence>MTTARHADLGDIDEIIRLREIMLAPWFDMSDRSWKAETAAILHRRLDEPKPTMAVTVVEAPDGSGALAACATGVIGERLPSPVNPSGRCGWIFNVVTDDPWRRRGYSRACTTALIDWFGDQSVTVLELLASEQGAPLYENLGFTVSEEPAMRLNTLR</sequence>
<dbReference type="InterPro" id="IPR000182">
    <property type="entry name" value="GNAT_dom"/>
</dbReference>
<dbReference type="InterPro" id="IPR016181">
    <property type="entry name" value="Acyl_CoA_acyltransferase"/>
</dbReference>
<evidence type="ECO:0000259" key="1">
    <source>
        <dbReference type="PROSITE" id="PS51186"/>
    </source>
</evidence>
<keyword evidence="2" id="KW-0808">Transferase</keyword>
<dbReference type="AlphaFoldDB" id="A0A4S8PHB0"/>
<dbReference type="Pfam" id="PF00583">
    <property type="entry name" value="Acetyltransf_1"/>
    <property type="match status" value="1"/>
</dbReference>
<dbReference type="GO" id="GO:0016747">
    <property type="term" value="F:acyltransferase activity, transferring groups other than amino-acyl groups"/>
    <property type="evidence" value="ECO:0007669"/>
    <property type="project" value="InterPro"/>
</dbReference>
<dbReference type="PROSITE" id="PS51186">
    <property type="entry name" value="GNAT"/>
    <property type="match status" value="1"/>
</dbReference>
<dbReference type="Gene3D" id="3.40.630.30">
    <property type="match status" value="1"/>
</dbReference>
<dbReference type="Proteomes" id="UP000305792">
    <property type="component" value="Unassembled WGS sequence"/>
</dbReference>
<reference evidence="2 3" key="1">
    <citation type="journal article" date="2018" name="Int. J. Syst. Evol. Microbiol.">
        <title>Glycomyces paridis sp. nov., isolated from the medicinal plant Paris polyphylla.</title>
        <authorList>
            <person name="Fang X.M."/>
            <person name="Bai J.L."/>
            <person name="Su J."/>
            <person name="Zhao L.L."/>
            <person name="Liu H.Y."/>
            <person name="Ma B.P."/>
            <person name="Zhang Y.Q."/>
            <person name="Yu L.Y."/>
        </authorList>
    </citation>
    <scope>NUCLEOTIDE SEQUENCE [LARGE SCALE GENOMIC DNA]</scope>
    <source>
        <strain evidence="2 3">CPCC 204357</strain>
    </source>
</reference>
<accession>A0A4S8PHB0</accession>
<name>A0A4S8PHB0_9ACTN</name>
<protein>
    <submittedName>
        <fullName evidence="2">GNAT family N-acetyltransferase</fullName>
    </submittedName>
</protein>
<dbReference type="CDD" id="cd04301">
    <property type="entry name" value="NAT_SF"/>
    <property type="match status" value="1"/>
</dbReference>
<feature type="domain" description="N-acetyltransferase" evidence="1">
    <location>
        <begin position="13"/>
        <end position="157"/>
    </location>
</feature>
<organism evidence="2 3">
    <name type="scientific">Glycomyces paridis</name>
    <dbReference type="NCBI Taxonomy" id="2126555"/>
    <lineage>
        <taxon>Bacteria</taxon>
        <taxon>Bacillati</taxon>
        <taxon>Actinomycetota</taxon>
        <taxon>Actinomycetes</taxon>
        <taxon>Glycomycetales</taxon>
        <taxon>Glycomycetaceae</taxon>
        <taxon>Glycomyces</taxon>
    </lineage>
</organism>
<keyword evidence="3" id="KW-1185">Reference proteome</keyword>
<evidence type="ECO:0000313" key="2">
    <source>
        <dbReference type="EMBL" id="THV29993.1"/>
    </source>
</evidence>
<comment type="caution">
    <text evidence="2">The sequence shown here is derived from an EMBL/GenBank/DDBJ whole genome shotgun (WGS) entry which is preliminary data.</text>
</comment>
<dbReference type="EMBL" id="STGX01000004">
    <property type="protein sequence ID" value="THV29993.1"/>
    <property type="molecule type" value="Genomic_DNA"/>
</dbReference>
<dbReference type="OrthoDB" id="1706016at2"/>
<gene>
    <name evidence="2" type="ORF">E9998_06310</name>
</gene>
<dbReference type="SUPFAM" id="SSF55729">
    <property type="entry name" value="Acyl-CoA N-acyltransferases (Nat)"/>
    <property type="match status" value="1"/>
</dbReference>
<evidence type="ECO:0000313" key="3">
    <source>
        <dbReference type="Proteomes" id="UP000305792"/>
    </source>
</evidence>